<protein>
    <submittedName>
        <fullName evidence="4">SWIM zinc finger family protein</fullName>
    </submittedName>
</protein>
<evidence type="ECO:0000259" key="3">
    <source>
        <dbReference type="PROSITE" id="PS50966"/>
    </source>
</evidence>
<comment type="caution">
    <text evidence="4">The sequence shown here is derived from an EMBL/GenBank/DDBJ whole genome shotgun (WGS) entry which is preliminary data.</text>
</comment>
<gene>
    <name evidence="4" type="ORF">GCM10023188_44350</name>
</gene>
<dbReference type="Proteomes" id="UP001500552">
    <property type="component" value="Unassembled WGS sequence"/>
</dbReference>
<evidence type="ECO:0000313" key="5">
    <source>
        <dbReference type="Proteomes" id="UP001500552"/>
    </source>
</evidence>
<feature type="region of interest" description="Disordered" evidence="2">
    <location>
        <begin position="104"/>
        <end position="139"/>
    </location>
</feature>
<reference evidence="5" key="1">
    <citation type="journal article" date="2019" name="Int. J. Syst. Evol. Microbiol.">
        <title>The Global Catalogue of Microorganisms (GCM) 10K type strain sequencing project: providing services to taxonomists for standard genome sequencing and annotation.</title>
        <authorList>
            <consortium name="The Broad Institute Genomics Platform"/>
            <consortium name="The Broad Institute Genome Sequencing Center for Infectious Disease"/>
            <person name="Wu L."/>
            <person name="Ma J."/>
        </authorList>
    </citation>
    <scope>NUCLEOTIDE SEQUENCE [LARGE SCALE GENOMIC DNA]</scope>
    <source>
        <strain evidence="5">JCM 17926</strain>
    </source>
</reference>
<dbReference type="PROSITE" id="PS50966">
    <property type="entry name" value="ZF_SWIM"/>
    <property type="match status" value="1"/>
</dbReference>
<keyword evidence="5" id="KW-1185">Reference proteome</keyword>
<evidence type="ECO:0000256" key="1">
    <source>
        <dbReference type="PROSITE-ProRule" id="PRU00325"/>
    </source>
</evidence>
<proteinExistence type="predicted"/>
<sequence length="435" mass="48408">MKLSEDQIIQLAPDSASVKAGQQLANNAKWVTKYVHEKAMWGDCQGSGKNPYRTMVDLQQVAFKCSCPSRKFPCKHGLGLLFLHAQSPGVFTGATELEPQVEEWLGKRESKSAAKPAKESKPTDNKAQEKRAEEREKKVSGGMEELRTWLKDLVRNGIMHIPAAAHKFSSNIVARMVDAQAPAVASSLRRLSDLNYYQDGWQKPFLRSITSLYLLTEAHKNIAQCDATLQADIRMLIGWSIPKEQVLETAGLTDNWAVLAKTYDTEERLTVEKIWLYSYQSERFALLLSFYGPGQSPQQALIPGTTVAAELVFYPSAVPMRALVKQQKGTRPVLQPATGQDFAALLTKVSDTLAVMPFAVQIPFIGDAVRVVYQNQSWHLADASDSTLPLLNPEPDCWRMLAITGGATCTAFIIYEPAGANIHSFWFDYVFYTLT</sequence>
<keyword evidence="1" id="KW-0862">Zinc</keyword>
<dbReference type="InterPro" id="IPR007527">
    <property type="entry name" value="Znf_SWIM"/>
</dbReference>
<name>A0ABP8M503_9BACT</name>
<accession>A0ABP8M503</accession>
<keyword evidence="1" id="KW-0479">Metal-binding</keyword>
<organism evidence="4 5">
    <name type="scientific">Pontibacter saemangeumensis</name>
    <dbReference type="NCBI Taxonomy" id="1084525"/>
    <lineage>
        <taxon>Bacteria</taxon>
        <taxon>Pseudomonadati</taxon>
        <taxon>Bacteroidota</taxon>
        <taxon>Cytophagia</taxon>
        <taxon>Cytophagales</taxon>
        <taxon>Hymenobacteraceae</taxon>
        <taxon>Pontibacter</taxon>
    </lineage>
</organism>
<dbReference type="Pfam" id="PF04434">
    <property type="entry name" value="SWIM"/>
    <property type="match status" value="1"/>
</dbReference>
<dbReference type="RefSeq" id="WP_345162550.1">
    <property type="nucleotide sequence ID" value="NZ_BAABHC010000035.1"/>
</dbReference>
<evidence type="ECO:0000313" key="4">
    <source>
        <dbReference type="EMBL" id="GAA4443498.1"/>
    </source>
</evidence>
<evidence type="ECO:0000256" key="2">
    <source>
        <dbReference type="SAM" id="MobiDB-lite"/>
    </source>
</evidence>
<keyword evidence="1" id="KW-0863">Zinc-finger</keyword>
<dbReference type="EMBL" id="BAABHC010000035">
    <property type="protein sequence ID" value="GAA4443498.1"/>
    <property type="molecule type" value="Genomic_DNA"/>
</dbReference>
<feature type="domain" description="SWIM-type" evidence="3">
    <location>
        <begin position="52"/>
        <end position="85"/>
    </location>
</feature>